<evidence type="ECO:0000256" key="2">
    <source>
        <dbReference type="RuleBase" id="RU003616"/>
    </source>
</evidence>
<sequence length="143" mass="16180">MNLFKWTKNLKPVYQNVIGKLIGKQNNKNSSEEAGLVPSVNIDDKDKAFEASVAVPGVDKKDIKLKVENNCLIISSEKEYHQEENEGHWMRKQYGYASFQRIFMLPANADPEKIDASIKNGLLTIRVGKNKNLESTRKIIAVC</sequence>
<protein>
    <submittedName>
        <fullName evidence="4">Hsp20/alpha crystallin family protein</fullName>
    </submittedName>
</protein>
<comment type="similarity">
    <text evidence="1 2">Belongs to the small heat shock protein (HSP20) family.</text>
</comment>
<comment type="caution">
    <text evidence="4">The sequence shown here is derived from an EMBL/GenBank/DDBJ whole genome shotgun (WGS) entry which is preliminary data.</text>
</comment>
<proteinExistence type="inferred from homology"/>
<dbReference type="Gene3D" id="2.60.40.790">
    <property type="match status" value="1"/>
</dbReference>
<dbReference type="EMBL" id="JAESIY010000008">
    <property type="protein sequence ID" value="MBL3657657.1"/>
    <property type="molecule type" value="Genomic_DNA"/>
</dbReference>
<evidence type="ECO:0000256" key="1">
    <source>
        <dbReference type="PROSITE-ProRule" id="PRU00285"/>
    </source>
</evidence>
<dbReference type="SUPFAM" id="SSF49764">
    <property type="entry name" value="HSP20-like chaperones"/>
    <property type="match status" value="1"/>
</dbReference>
<reference evidence="4" key="1">
    <citation type="submission" date="2021-01" db="EMBL/GenBank/DDBJ databases">
        <title>Fulvivirga kasyanovii gen. nov., sp nov., a novel member of the phylum Bacteroidetes isolated from seawater in a mussel farm.</title>
        <authorList>
            <person name="Zhao L.-H."/>
            <person name="Wang Z.-J."/>
        </authorList>
    </citation>
    <scope>NUCLEOTIDE SEQUENCE</scope>
    <source>
        <strain evidence="4">2943</strain>
    </source>
</reference>
<accession>A0A937K2C4</accession>
<dbReference type="RefSeq" id="WP_202245437.1">
    <property type="nucleotide sequence ID" value="NZ_JAESIY010000008.1"/>
</dbReference>
<dbReference type="InterPro" id="IPR031107">
    <property type="entry name" value="Small_HSP"/>
</dbReference>
<dbReference type="AlphaFoldDB" id="A0A937K2C4"/>
<dbReference type="PROSITE" id="PS01031">
    <property type="entry name" value="SHSP"/>
    <property type="match status" value="1"/>
</dbReference>
<organism evidence="4 5">
    <name type="scientific">Fulvivirga sediminis</name>
    <dbReference type="NCBI Taxonomy" id="2803949"/>
    <lineage>
        <taxon>Bacteria</taxon>
        <taxon>Pseudomonadati</taxon>
        <taxon>Bacteroidota</taxon>
        <taxon>Cytophagia</taxon>
        <taxon>Cytophagales</taxon>
        <taxon>Fulvivirgaceae</taxon>
        <taxon>Fulvivirga</taxon>
    </lineage>
</organism>
<dbReference type="PANTHER" id="PTHR11527">
    <property type="entry name" value="HEAT-SHOCK PROTEIN 20 FAMILY MEMBER"/>
    <property type="match status" value="1"/>
</dbReference>
<dbReference type="Pfam" id="PF00011">
    <property type="entry name" value="HSP20"/>
    <property type="match status" value="1"/>
</dbReference>
<evidence type="ECO:0000313" key="4">
    <source>
        <dbReference type="EMBL" id="MBL3657657.1"/>
    </source>
</evidence>
<evidence type="ECO:0000259" key="3">
    <source>
        <dbReference type="PROSITE" id="PS01031"/>
    </source>
</evidence>
<dbReference type="Proteomes" id="UP000659388">
    <property type="component" value="Unassembled WGS sequence"/>
</dbReference>
<dbReference type="CDD" id="cd06464">
    <property type="entry name" value="ACD_sHsps-like"/>
    <property type="match status" value="1"/>
</dbReference>
<feature type="domain" description="SHSP" evidence="3">
    <location>
        <begin position="31"/>
        <end position="143"/>
    </location>
</feature>
<evidence type="ECO:0000313" key="5">
    <source>
        <dbReference type="Proteomes" id="UP000659388"/>
    </source>
</evidence>
<gene>
    <name evidence="4" type="ORF">JL102_16020</name>
</gene>
<dbReference type="InterPro" id="IPR002068">
    <property type="entry name" value="A-crystallin/Hsp20_dom"/>
</dbReference>
<name>A0A937K2C4_9BACT</name>
<dbReference type="InterPro" id="IPR008978">
    <property type="entry name" value="HSP20-like_chaperone"/>
</dbReference>
<keyword evidence="5" id="KW-1185">Reference proteome</keyword>